<keyword evidence="7 9" id="KW-0030">Aminoacyl-tRNA synthetase</keyword>
<evidence type="ECO:0000313" key="11">
    <source>
        <dbReference type="EMBL" id="CAF3043396.1"/>
    </source>
</evidence>
<dbReference type="InterPro" id="IPR002305">
    <property type="entry name" value="aa-tRNA-synth_Ic"/>
</dbReference>
<dbReference type="Proteomes" id="UP000675881">
    <property type="component" value="Chromosome 9"/>
</dbReference>
<dbReference type="AlphaFoldDB" id="A0A7R8D6R3"/>
<keyword evidence="12" id="KW-1185">Reference proteome</keyword>
<dbReference type="GO" id="GO:0070183">
    <property type="term" value="P:mitochondrial tryptophanyl-tRNA aminoacylation"/>
    <property type="evidence" value="ECO:0007669"/>
    <property type="project" value="TreeGrafter"/>
</dbReference>
<evidence type="ECO:0000256" key="3">
    <source>
        <dbReference type="ARBA" id="ARBA00022598"/>
    </source>
</evidence>
<comment type="similarity">
    <text evidence="1 9">Belongs to the class-I aminoacyl-tRNA synthetase family.</text>
</comment>
<dbReference type="Gene3D" id="1.10.240.10">
    <property type="entry name" value="Tyrosyl-Transfer RNA Synthetase"/>
    <property type="match status" value="1"/>
</dbReference>
<sequence>MRKKREEIRHDTTTAKTTTISYSHTTSLEIVSIKKKRSLFEKGRIRINIRRSAKRRKHRPALKKVGGEKSDPWQGSKEEMYVRESLEAEKKIRILCLVKFSGMTTAEIKALLDEDLVKAELILTNWQPDDLQELASKGENIMYRSRAAYGIFSSYGGMRRFSSSSSVVVERTFSGIQPSGTPHLGNYFGAIKQWVHGQSSKSTDIFSIVDLHALTNLHDPKELRHHIHSLAAGLLASGLHPDKCILFQQSQVHEHTELCWILGSVCTVPALQRMTQFKDKTKGVKDPPLGLLIYPVLQCADILLYKGTKVPIGEDNLQNLEIARSLCRTFNRTYKQNYFPEPVPILSQTSSKKKNLRNPSKKMSKSDKDTKSCIYISDSPDIILEKCKKAVTDSTSELTYDPENRPGCI</sequence>
<dbReference type="OrthoDB" id="15808at2759"/>
<keyword evidence="4 9" id="KW-0547">Nucleotide-binding</keyword>
<proteinExistence type="inferred from homology"/>
<evidence type="ECO:0000256" key="10">
    <source>
        <dbReference type="SAM" id="MobiDB-lite"/>
    </source>
</evidence>
<protein>
    <recommendedName>
        <fullName evidence="2">tryptophan--tRNA ligase</fullName>
        <ecNumber evidence="2">6.1.1.2</ecNumber>
    </recommendedName>
    <alternativeName>
        <fullName evidence="8">Tryptophanyl-tRNA synthetase</fullName>
    </alternativeName>
</protein>
<keyword evidence="5 9" id="KW-0067">ATP-binding</keyword>
<dbReference type="SUPFAM" id="SSF52374">
    <property type="entry name" value="Nucleotidylyl transferase"/>
    <property type="match status" value="1"/>
</dbReference>
<evidence type="ECO:0000256" key="1">
    <source>
        <dbReference type="ARBA" id="ARBA00005594"/>
    </source>
</evidence>
<dbReference type="PROSITE" id="PS00178">
    <property type="entry name" value="AA_TRNA_LIGASE_I"/>
    <property type="match status" value="1"/>
</dbReference>
<dbReference type="EMBL" id="HG994588">
    <property type="protein sequence ID" value="CAF3043396.1"/>
    <property type="molecule type" value="Genomic_DNA"/>
</dbReference>
<dbReference type="GO" id="GO:0004830">
    <property type="term" value="F:tryptophan-tRNA ligase activity"/>
    <property type="evidence" value="ECO:0007669"/>
    <property type="project" value="UniProtKB-EC"/>
</dbReference>
<dbReference type="NCBIfam" id="TIGR00233">
    <property type="entry name" value="trpS"/>
    <property type="match status" value="1"/>
</dbReference>
<feature type="compositionally biased region" description="Basic residues" evidence="10">
    <location>
        <begin position="52"/>
        <end position="62"/>
    </location>
</feature>
<keyword evidence="6 9" id="KW-0648">Protein biosynthesis</keyword>
<dbReference type="CDD" id="cd00806">
    <property type="entry name" value="TrpRS_core"/>
    <property type="match status" value="1"/>
</dbReference>
<evidence type="ECO:0000256" key="2">
    <source>
        <dbReference type="ARBA" id="ARBA00013161"/>
    </source>
</evidence>
<organism evidence="11 12">
    <name type="scientific">Lepeophtheirus salmonis</name>
    <name type="common">Salmon louse</name>
    <name type="synonym">Caligus salmonis</name>
    <dbReference type="NCBI Taxonomy" id="72036"/>
    <lineage>
        <taxon>Eukaryota</taxon>
        <taxon>Metazoa</taxon>
        <taxon>Ecdysozoa</taxon>
        <taxon>Arthropoda</taxon>
        <taxon>Crustacea</taxon>
        <taxon>Multicrustacea</taxon>
        <taxon>Hexanauplia</taxon>
        <taxon>Copepoda</taxon>
        <taxon>Siphonostomatoida</taxon>
        <taxon>Caligidae</taxon>
        <taxon>Lepeophtheirus</taxon>
    </lineage>
</organism>
<name>A0A7R8D6R3_LEPSM</name>
<reference evidence="11" key="1">
    <citation type="submission" date="2021-02" db="EMBL/GenBank/DDBJ databases">
        <authorList>
            <person name="Bekaert M."/>
        </authorList>
    </citation>
    <scope>NUCLEOTIDE SEQUENCE</scope>
    <source>
        <strain evidence="11">IoA-00</strain>
    </source>
</reference>
<feature type="region of interest" description="Disordered" evidence="10">
    <location>
        <begin position="52"/>
        <end position="74"/>
    </location>
</feature>
<dbReference type="InterPro" id="IPR002306">
    <property type="entry name" value="Trp-tRNA-ligase"/>
</dbReference>
<evidence type="ECO:0000256" key="9">
    <source>
        <dbReference type="RuleBase" id="RU363036"/>
    </source>
</evidence>
<dbReference type="InterPro" id="IPR014729">
    <property type="entry name" value="Rossmann-like_a/b/a_fold"/>
</dbReference>
<evidence type="ECO:0000313" key="12">
    <source>
        <dbReference type="Proteomes" id="UP000675881"/>
    </source>
</evidence>
<dbReference type="EC" id="6.1.1.2" evidence="2"/>
<dbReference type="PRINTS" id="PR01039">
    <property type="entry name" value="TRNASYNTHTRP"/>
</dbReference>
<dbReference type="GO" id="GO:0005759">
    <property type="term" value="C:mitochondrial matrix"/>
    <property type="evidence" value="ECO:0007669"/>
    <property type="project" value="TreeGrafter"/>
</dbReference>
<evidence type="ECO:0000256" key="6">
    <source>
        <dbReference type="ARBA" id="ARBA00022917"/>
    </source>
</evidence>
<evidence type="ECO:0000256" key="5">
    <source>
        <dbReference type="ARBA" id="ARBA00022840"/>
    </source>
</evidence>
<keyword evidence="3 9" id="KW-0436">Ligase</keyword>
<dbReference type="InterPro" id="IPR050203">
    <property type="entry name" value="Trp-tRNA_synthetase"/>
</dbReference>
<feature type="compositionally biased region" description="Basic and acidic residues" evidence="10">
    <location>
        <begin position="65"/>
        <end position="74"/>
    </location>
</feature>
<dbReference type="PANTHER" id="PTHR43766">
    <property type="entry name" value="TRYPTOPHAN--TRNA LIGASE, MITOCHONDRIAL"/>
    <property type="match status" value="1"/>
</dbReference>
<evidence type="ECO:0000256" key="4">
    <source>
        <dbReference type="ARBA" id="ARBA00022741"/>
    </source>
</evidence>
<dbReference type="InterPro" id="IPR001412">
    <property type="entry name" value="aa-tRNA-synth_I_CS"/>
</dbReference>
<evidence type="ECO:0000256" key="7">
    <source>
        <dbReference type="ARBA" id="ARBA00023146"/>
    </source>
</evidence>
<dbReference type="GO" id="GO:0005524">
    <property type="term" value="F:ATP binding"/>
    <property type="evidence" value="ECO:0007669"/>
    <property type="project" value="UniProtKB-KW"/>
</dbReference>
<evidence type="ECO:0000256" key="8">
    <source>
        <dbReference type="ARBA" id="ARBA00030268"/>
    </source>
</evidence>
<gene>
    <name evidence="11" type="ORF">LSAA_14973</name>
</gene>
<accession>A0A7R8D6R3</accession>
<dbReference type="PANTHER" id="PTHR43766:SF1">
    <property type="entry name" value="TRYPTOPHAN--TRNA LIGASE, MITOCHONDRIAL"/>
    <property type="match status" value="1"/>
</dbReference>
<dbReference type="Gene3D" id="3.40.50.620">
    <property type="entry name" value="HUPs"/>
    <property type="match status" value="1"/>
</dbReference>
<dbReference type="Pfam" id="PF00579">
    <property type="entry name" value="tRNA-synt_1b"/>
    <property type="match status" value="1"/>
</dbReference>